<evidence type="ECO:0000313" key="6">
    <source>
        <dbReference type="Proteomes" id="UP000053890"/>
    </source>
</evidence>
<dbReference type="GO" id="GO:0006412">
    <property type="term" value="P:translation"/>
    <property type="evidence" value="ECO:0007669"/>
    <property type="project" value="InterPro"/>
</dbReference>
<evidence type="ECO:0008006" key="7">
    <source>
        <dbReference type="Google" id="ProtNLM"/>
    </source>
</evidence>
<dbReference type="GO" id="GO:0005762">
    <property type="term" value="C:mitochondrial large ribosomal subunit"/>
    <property type="evidence" value="ECO:0007669"/>
    <property type="project" value="TreeGrafter"/>
</dbReference>
<dbReference type="OrthoDB" id="274622at2759"/>
<protein>
    <recommendedName>
        <fullName evidence="7">Ribosomal protein L13</fullName>
    </recommendedName>
</protein>
<dbReference type="PIRSF" id="PIRSF002181">
    <property type="entry name" value="Ribosomal_L13"/>
    <property type="match status" value="1"/>
</dbReference>
<dbReference type="STRING" id="578459.A0A194S939"/>
<evidence type="ECO:0000256" key="2">
    <source>
        <dbReference type="ARBA" id="ARBA00022980"/>
    </source>
</evidence>
<dbReference type="Pfam" id="PF00572">
    <property type="entry name" value="Ribosomal_L13"/>
    <property type="match status" value="1"/>
</dbReference>
<dbReference type="SUPFAM" id="SSF52161">
    <property type="entry name" value="Ribosomal protein L13"/>
    <property type="match status" value="1"/>
</dbReference>
<evidence type="ECO:0000256" key="3">
    <source>
        <dbReference type="ARBA" id="ARBA00023274"/>
    </source>
</evidence>
<gene>
    <name evidence="5" type="ORF">RHOBADRAFT_52182</name>
</gene>
<dbReference type="GeneID" id="28976661"/>
<dbReference type="RefSeq" id="XP_018273297.1">
    <property type="nucleotide sequence ID" value="XM_018416213.1"/>
</dbReference>
<dbReference type="CDD" id="cd00392">
    <property type="entry name" value="Ribosomal_L13"/>
    <property type="match status" value="1"/>
</dbReference>
<keyword evidence="2 4" id="KW-0689">Ribosomal protein</keyword>
<dbReference type="HAMAP" id="MF_01366">
    <property type="entry name" value="Ribosomal_uL13"/>
    <property type="match status" value="1"/>
</dbReference>
<dbReference type="InterPro" id="IPR023563">
    <property type="entry name" value="Ribosomal_uL13_CS"/>
</dbReference>
<accession>A0A194S939</accession>
<sequence>MSRITPTSSVGNTALAYARAWRGVDADGQVLGRLATRIAIVLMGKHKPIYDPANDCGDYVVVKNAKKVRVTGRKAEQKLYRHHTQFPGGLKEIPYATMLERKPEEIIRRAVSGMLPKNRLRAKRLERLLIFADADTPHEQNLLKDHAAEFGKTFKRERARKVEQLAAHVKDAAVAEQQ</sequence>
<name>A0A194S939_RHOGW</name>
<dbReference type="PROSITE" id="PS00783">
    <property type="entry name" value="RIBOSOMAL_L13"/>
    <property type="match status" value="1"/>
</dbReference>
<dbReference type="AlphaFoldDB" id="A0A194S939"/>
<keyword evidence="6" id="KW-1185">Reference proteome</keyword>
<evidence type="ECO:0000256" key="4">
    <source>
        <dbReference type="RuleBase" id="RU003877"/>
    </source>
</evidence>
<dbReference type="EMBL" id="KQ474075">
    <property type="protein sequence ID" value="KPV77248.1"/>
    <property type="molecule type" value="Genomic_DNA"/>
</dbReference>
<evidence type="ECO:0000256" key="1">
    <source>
        <dbReference type="ARBA" id="ARBA00006227"/>
    </source>
</evidence>
<comment type="similarity">
    <text evidence="1 4">Belongs to the universal ribosomal protein uL13 family.</text>
</comment>
<dbReference type="NCBIfam" id="TIGR01066">
    <property type="entry name" value="rplM_bact"/>
    <property type="match status" value="1"/>
</dbReference>
<reference evidence="5 6" key="1">
    <citation type="journal article" date="2015" name="Front. Microbiol.">
        <title>Genome sequence of the plant growth promoting endophytic yeast Rhodotorula graminis WP1.</title>
        <authorList>
            <person name="Firrincieli A."/>
            <person name="Otillar R."/>
            <person name="Salamov A."/>
            <person name="Schmutz J."/>
            <person name="Khan Z."/>
            <person name="Redman R.S."/>
            <person name="Fleck N.D."/>
            <person name="Lindquist E."/>
            <person name="Grigoriev I.V."/>
            <person name="Doty S.L."/>
        </authorList>
    </citation>
    <scope>NUCLEOTIDE SEQUENCE [LARGE SCALE GENOMIC DNA]</scope>
    <source>
        <strain evidence="5 6">WP1</strain>
    </source>
</reference>
<dbReference type="Gene3D" id="3.90.1180.10">
    <property type="entry name" value="Ribosomal protein L13"/>
    <property type="match status" value="1"/>
</dbReference>
<keyword evidence="3 4" id="KW-0687">Ribonucleoprotein</keyword>
<dbReference type="InterPro" id="IPR005822">
    <property type="entry name" value="Ribosomal_uL13"/>
</dbReference>
<dbReference type="InterPro" id="IPR005823">
    <property type="entry name" value="Ribosomal_uL13_bac-type"/>
</dbReference>
<evidence type="ECO:0000313" key="5">
    <source>
        <dbReference type="EMBL" id="KPV77248.1"/>
    </source>
</evidence>
<proteinExistence type="inferred from homology"/>
<dbReference type="GO" id="GO:0003729">
    <property type="term" value="F:mRNA binding"/>
    <property type="evidence" value="ECO:0007669"/>
    <property type="project" value="TreeGrafter"/>
</dbReference>
<dbReference type="GO" id="GO:0017148">
    <property type="term" value="P:negative regulation of translation"/>
    <property type="evidence" value="ECO:0007669"/>
    <property type="project" value="TreeGrafter"/>
</dbReference>
<dbReference type="PANTHER" id="PTHR11545">
    <property type="entry name" value="RIBOSOMAL PROTEIN L13"/>
    <property type="match status" value="1"/>
</dbReference>
<organism evidence="5 6">
    <name type="scientific">Rhodotorula graminis (strain WP1)</name>
    <dbReference type="NCBI Taxonomy" id="578459"/>
    <lineage>
        <taxon>Eukaryota</taxon>
        <taxon>Fungi</taxon>
        <taxon>Dikarya</taxon>
        <taxon>Basidiomycota</taxon>
        <taxon>Pucciniomycotina</taxon>
        <taxon>Microbotryomycetes</taxon>
        <taxon>Sporidiobolales</taxon>
        <taxon>Sporidiobolaceae</taxon>
        <taxon>Rhodotorula</taxon>
    </lineage>
</organism>
<dbReference type="Proteomes" id="UP000053890">
    <property type="component" value="Unassembled WGS sequence"/>
</dbReference>
<dbReference type="InterPro" id="IPR036899">
    <property type="entry name" value="Ribosomal_uL13_sf"/>
</dbReference>
<dbReference type="PANTHER" id="PTHR11545:SF2">
    <property type="entry name" value="LARGE RIBOSOMAL SUBUNIT PROTEIN UL13M"/>
    <property type="match status" value="1"/>
</dbReference>
<dbReference type="OMA" id="MNTRHTA"/>
<dbReference type="GO" id="GO:0003735">
    <property type="term" value="F:structural constituent of ribosome"/>
    <property type="evidence" value="ECO:0007669"/>
    <property type="project" value="InterPro"/>
</dbReference>